<evidence type="ECO:0000313" key="2">
    <source>
        <dbReference type="Proteomes" id="UP000481153"/>
    </source>
</evidence>
<sequence length="386" mass="45268">MASTASTSSRTKKASTLTDKDDVDEIKMKKRLYIRKKMQFYRSEEKNEMLALKKKTFELENDVIRLTRPNQFRLRINPVAANIEPEALPWKEVAIALREDRDEKTLQTRSLKHKVDERAFVVECMRRWVDSATAMQHSLNPAAKSWRNVSLLAHPEARAMGKDWITKQLYHNTNDMFRHYGFPNGSNDDNFVMNEILFNEACFDTISARQVIVNMPFEALQKALHGRNMWILMMDNVLGATELDVDSRKPGDLIHHHAMSVIDEHANLLSREFPEEDRCVFVGQQIHEDETVPTQAIQRNRRFWVELQRVGPNQTRMRNIYLISQFFTRRGYLPLPVEARNWGCDLSTTPEHQMEDRFKRHATQLAWRQYNAGLKKLQQSVFSFMV</sequence>
<reference evidence="1 2" key="1">
    <citation type="submission" date="2019-07" db="EMBL/GenBank/DDBJ databases">
        <title>Genomics analysis of Aphanomyces spp. identifies a new class of oomycete effector associated with host adaptation.</title>
        <authorList>
            <person name="Gaulin E."/>
        </authorList>
    </citation>
    <scope>NUCLEOTIDE SEQUENCE [LARGE SCALE GENOMIC DNA]</scope>
    <source>
        <strain evidence="1 2">ATCC 201684</strain>
    </source>
</reference>
<dbReference type="EMBL" id="VJMJ01000147">
    <property type="protein sequence ID" value="KAF0731015.1"/>
    <property type="molecule type" value="Genomic_DNA"/>
</dbReference>
<accession>A0A6G0WU84</accession>
<gene>
    <name evidence="1" type="ORF">Ae201684_011567</name>
</gene>
<comment type="caution">
    <text evidence="1">The sequence shown here is derived from an EMBL/GenBank/DDBJ whole genome shotgun (WGS) entry which is preliminary data.</text>
</comment>
<evidence type="ECO:0000313" key="1">
    <source>
        <dbReference type="EMBL" id="KAF0731015.1"/>
    </source>
</evidence>
<proteinExistence type="predicted"/>
<protein>
    <submittedName>
        <fullName evidence="1">Uncharacterized protein</fullName>
    </submittedName>
</protein>
<dbReference type="AlphaFoldDB" id="A0A6G0WU84"/>
<organism evidence="1 2">
    <name type="scientific">Aphanomyces euteiches</name>
    <dbReference type="NCBI Taxonomy" id="100861"/>
    <lineage>
        <taxon>Eukaryota</taxon>
        <taxon>Sar</taxon>
        <taxon>Stramenopiles</taxon>
        <taxon>Oomycota</taxon>
        <taxon>Saprolegniomycetes</taxon>
        <taxon>Saprolegniales</taxon>
        <taxon>Verrucalvaceae</taxon>
        <taxon>Aphanomyces</taxon>
    </lineage>
</organism>
<dbReference type="Proteomes" id="UP000481153">
    <property type="component" value="Unassembled WGS sequence"/>
</dbReference>
<name>A0A6G0WU84_9STRA</name>
<keyword evidence="2" id="KW-1185">Reference proteome</keyword>
<dbReference type="VEuPathDB" id="FungiDB:AeMF1_017119"/>